<evidence type="ECO:0000256" key="2">
    <source>
        <dbReference type="ARBA" id="ARBA00022771"/>
    </source>
</evidence>
<feature type="compositionally biased region" description="Low complexity" evidence="5">
    <location>
        <begin position="310"/>
        <end position="320"/>
    </location>
</feature>
<feature type="compositionally biased region" description="Basic and acidic residues" evidence="5">
    <location>
        <begin position="1382"/>
        <end position="1401"/>
    </location>
</feature>
<keyword evidence="4" id="KW-0238">DNA-binding</keyword>
<reference evidence="8" key="1">
    <citation type="submission" date="2022-01" db="EMBL/GenBank/DDBJ databases">
        <authorList>
            <person name="King R."/>
        </authorList>
    </citation>
    <scope>NUCLEOTIDE SEQUENCE</scope>
</reference>
<keyword evidence="2" id="KW-0863">Zinc-finger</keyword>
<feature type="domain" description="ZAD" evidence="6">
    <location>
        <begin position="17"/>
        <end position="93"/>
    </location>
</feature>
<dbReference type="InterPro" id="IPR012934">
    <property type="entry name" value="Znf_AD"/>
</dbReference>
<dbReference type="GO" id="GO:0008270">
    <property type="term" value="F:zinc ion binding"/>
    <property type="evidence" value="ECO:0007669"/>
    <property type="project" value="UniProtKB-KW"/>
</dbReference>
<dbReference type="InterPro" id="IPR006612">
    <property type="entry name" value="THAP_Znf"/>
</dbReference>
<dbReference type="SMART" id="SM00868">
    <property type="entry name" value="zf-AD"/>
    <property type="match status" value="1"/>
</dbReference>
<name>A0A9P0D7G6_9CUCU</name>
<evidence type="ECO:0000256" key="4">
    <source>
        <dbReference type="ARBA" id="ARBA00023125"/>
    </source>
</evidence>
<feature type="compositionally biased region" description="Polar residues" evidence="5">
    <location>
        <begin position="1366"/>
        <end position="1381"/>
    </location>
</feature>
<dbReference type="OrthoDB" id="6774719at2759"/>
<feature type="compositionally biased region" description="Polar residues" evidence="5">
    <location>
        <begin position="1303"/>
        <end position="1315"/>
    </location>
</feature>
<accession>A0A9P0D7G6</accession>
<evidence type="ECO:0000313" key="9">
    <source>
        <dbReference type="Proteomes" id="UP001153636"/>
    </source>
</evidence>
<feature type="region of interest" description="Disordered" evidence="5">
    <location>
        <begin position="627"/>
        <end position="649"/>
    </location>
</feature>
<keyword evidence="9" id="KW-1185">Reference proteome</keyword>
<evidence type="ECO:0000256" key="3">
    <source>
        <dbReference type="ARBA" id="ARBA00022833"/>
    </source>
</evidence>
<feature type="compositionally biased region" description="Basic residues" evidence="5">
    <location>
        <begin position="1322"/>
        <end position="1340"/>
    </location>
</feature>
<evidence type="ECO:0000256" key="1">
    <source>
        <dbReference type="ARBA" id="ARBA00022723"/>
    </source>
</evidence>
<proteinExistence type="predicted"/>
<gene>
    <name evidence="8" type="ORF">PSYICH_LOCUS15596</name>
</gene>
<feature type="region of interest" description="Disordered" evidence="5">
    <location>
        <begin position="299"/>
        <end position="320"/>
    </location>
</feature>
<feature type="region of interest" description="Disordered" evidence="5">
    <location>
        <begin position="741"/>
        <end position="760"/>
    </location>
</feature>
<keyword evidence="1" id="KW-0479">Metal-binding</keyword>
<dbReference type="PROSITE" id="PS00018">
    <property type="entry name" value="EF_HAND_1"/>
    <property type="match status" value="1"/>
</dbReference>
<feature type="region of interest" description="Disordered" evidence="5">
    <location>
        <begin position="165"/>
        <end position="201"/>
    </location>
</feature>
<evidence type="ECO:0000256" key="5">
    <source>
        <dbReference type="SAM" id="MobiDB-lite"/>
    </source>
</evidence>
<dbReference type="InterPro" id="IPR018247">
    <property type="entry name" value="EF_Hand_1_Ca_BS"/>
</dbReference>
<dbReference type="EMBL" id="OV651821">
    <property type="protein sequence ID" value="CAH1115320.1"/>
    <property type="molecule type" value="Genomic_DNA"/>
</dbReference>
<organism evidence="8 9">
    <name type="scientific">Psylliodes chrysocephalus</name>
    <dbReference type="NCBI Taxonomy" id="3402493"/>
    <lineage>
        <taxon>Eukaryota</taxon>
        <taxon>Metazoa</taxon>
        <taxon>Ecdysozoa</taxon>
        <taxon>Arthropoda</taxon>
        <taxon>Hexapoda</taxon>
        <taxon>Insecta</taxon>
        <taxon>Pterygota</taxon>
        <taxon>Neoptera</taxon>
        <taxon>Endopterygota</taxon>
        <taxon>Coleoptera</taxon>
        <taxon>Polyphaga</taxon>
        <taxon>Cucujiformia</taxon>
        <taxon>Chrysomeloidea</taxon>
        <taxon>Chrysomelidae</taxon>
        <taxon>Galerucinae</taxon>
        <taxon>Alticini</taxon>
        <taxon>Psylliodes</taxon>
    </lineage>
</organism>
<sequence length="1444" mass="165204">METETEEKADNYREYPICRTCLNVIRSRSYRLQENSGFGDALKISHILRYIVPELYLGLSHSPEICGNCRESLRVAYTFRKLCLETETMIGNYLKNVRCTAQVIDLGAVINYLSKKKVRQTAQKIISEWEDDSSEDLPSTSETPSSKKIPISDLESIKHVVKQLSQKSVKSKEKKDIESTHSTLEASHTEPVKNPTEPVKDNIDPLNVKTVISKGAFPKTDLLKFDAKSGFFLNSAGRKFIIRDEKAFMINDTQDLVVADATKNTKTYTSVNPIDENKKILINKAAIKSNFVKLTKCTDQTHDRNESSESDTFSISDSDSSSVIEFPPISESPPIATSPPIAKFPQIARSFSIADSIIEYPPIEESDSKGESEPTLLMPKLQQILTVCEETGLLKNNEGEFFNLDGTPMNKEQVEAEKNKAIIRGETLFKISNICTVTDDAFEYDGKKDQEEEIPVNLIQKDQKLETTITKQFGNISVKKTSDLQNPVADRMDISVDESLKSPSDDIFLVKNPAHKTYERNFSITKDTSQTGPAPPLIMYSSKQSLTPNPLVNYGSDVQPASVKPKPKTNILNFLMNKSLGLPEMPTIRFNMDSKKAPDLSFHTPTFDSLMNVSPTENLENLVRVKDEPPDFDLDNSLAPDSEDTLSAPDVEELDSWQNIINSLDDSNSNYVDVPDFVKINNVNMLDQRMEEEEKPHETKLIDSNSGNGDILENELPITQSDSLPEINNLPNVNVLDDSCKVESSPDETDCESNNNDEPKRIVEYRSSSSEMNKDDERSNQNINVNKLRRLLGKSCLANKNKQIRKKKILPNPCLNKRCYNDCNILTEDERKKQFKTFWALKSDVQKHYFVNSCVHEMEQLHEEHYANNNLSPSNINDSQNMTDNVLTQKMSRNKEEPILKQPINAVTDRALWESLPEKFPYNGKMLVKCGNYYKFEEEKAPKRRKIRMVPVSYSPVTQQPQQQEIVEEHTFPDREICVLFTNYSSDGLYINDHDYLVAPYVRNKLIVHEKKDTYCICFICGFKHRMQNHAKHMKIHSSTCPVCFVDVRTPYMLNLHMKSHAEPCQICLGMVPFVNITKHNKMHYKGYCGKESIFELEDCEDDEEEEENNEDFEEANHLVKTCYVPSCKNTSKNSAKIFVNVPRRNHLNWFKFVGRNTVPVKQNLIWCCEDHFDMKEDFQNWQEYKLLKVKLRIKKGVLPHKFIDTPSIINKDYSQLDDESKKLREENMKRYTRNSDKGVKLDDRIIAEGELLNEPTEEDKWMTERLHTRSLASNKSDPNQSKDQPSTDSSSNAKPESDETIQKSNIITESNDSVQRPPATRGRKSLRTRKEKTPNKKKKHEDSSDNITPTNKSCIAKTETDEMTDTNQTFSEETKNLSFEKSTENSEVQKAENENKPAKEKSRKVRKRASREIECPSEAELSSKRVLRTRVKKSNIVNENESE</sequence>
<evidence type="ECO:0000313" key="8">
    <source>
        <dbReference type="EMBL" id="CAH1115320.1"/>
    </source>
</evidence>
<dbReference type="SMART" id="SM00980">
    <property type="entry name" value="THAP"/>
    <property type="match status" value="1"/>
</dbReference>
<evidence type="ECO:0000259" key="7">
    <source>
        <dbReference type="SMART" id="SM00980"/>
    </source>
</evidence>
<feature type="compositionally biased region" description="Basic and acidic residues" evidence="5">
    <location>
        <begin position="170"/>
        <end position="179"/>
    </location>
</feature>
<dbReference type="Proteomes" id="UP001153636">
    <property type="component" value="Chromosome 9"/>
</dbReference>
<dbReference type="GO" id="GO:0003677">
    <property type="term" value="F:DNA binding"/>
    <property type="evidence" value="ECO:0007669"/>
    <property type="project" value="UniProtKB-KW"/>
</dbReference>
<keyword evidence="3" id="KW-0862">Zinc</keyword>
<feature type="domain" description="THAP-type" evidence="7">
    <location>
        <begin position="1121"/>
        <end position="1209"/>
    </location>
</feature>
<feature type="compositionally biased region" description="Polar residues" evidence="5">
    <location>
        <begin position="1271"/>
        <end position="1295"/>
    </location>
</feature>
<dbReference type="GO" id="GO:0005634">
    <property type="term" value="C:nucleus"/>
    <property type="evidence" value="ECO:0007669"/>
    <property type="project" value="InterPro"/>
</dbReference>
<feature type="region of interest" description="Disordered" evidence="5">
    <location>
        <begin position="1271"/>
        <end position="1444"/>
    </location>
</feature>
<protein>
    <submittedName>
        <fullName evidence="8">Uncharacterized protein</fullName>
    </submittedName>
</protein>
<evidence type="ECO:0000259" key="6">
    <source>
        <dbReference type="SMART" id="SM00868"/>
    </source>
</evidence>